<name>A0A182EIM8_ONCOC</name>
<dbReference type="WBParaSite" id="nOo.2.0.1.t07960-RA">
    <property type="protein sequence ID" value="nOo.2.0.1.t07960-RA"/>
    <property type="gene ID" value="nOo.2.0.1.g07960"/>
</dbReference>
<reference evidence="3" key="1">
    <citation type="submission" date="2016-06" db="UniProtKB">
        <authorList>
            <consortium name="WormBaseParasite"/>
        </authorList>
    </citation>
    <scope>IDENTIFICATION</scope>
</reference>
<evidence type="ECO:0000313" key="3">
    <source>
        <dbReference type="WBParaSite" id="nOo.2.0.1.t07960-RA"/>
    </source>
</evidence>
<dbReference type="Proteomes" id="UP000271087">
    <property type="component" value="Unassembled WGS sequence"/>
</dbReference>
<keyword evidence="2" id="KW-1185">Reference proteome</keyword>
<proteinExistence type="predicted"/>
<protein>
    <submittedName>
        <fullName evidence="3">SRCR domain-containing protein</fullName>
    </submittedName>
</protein>
<accession>A0A182EIM8</accession>
<dbReference type="AlphaFoldDB" id="A0A182EIM8"/>
<evidence type="ECO:0000313" key="1">
    <source>
        <dbReference type="EMBL" id="VDK87838.1"/>
    </source>
</evidence>
<sequence length="248" mass="28573">MSYCYYCLIFYNHSILLIDLLNYFLPISSQCIEQGSHYPENFVWIHDDHFNVTCRKGKIEVLNCVSDRGTLIPLMTPSFWENDIEYSCMDDEIKEGSGEEAFQKCFGQEEYYHNHFVISCITNKFVACLDKNGDTLKEGLFLLENKQLKNCHIYNSGKRARIENKGFILMFPSDIAFDLGCFNGTDYDDIMDESLHIKKYAIWTEGNYDMRCGDAGIHIYRCHLGNNKKIHAGTAWIDATGAIHVCGE</sequence>
<dbReference type="EMBL" id="UYRW01003075">
    <property type="protein sequence ID" value="VDK87838.1"/>
    <property type="molecule type" value="Genomic_DNA"/>
</dbReference>
<dbReference type="OrthoDB" id="5817707at2759"/>
<evidence type="ECO:0000313" key="2">
    <source>
        <dbReference type="Proteomes" id="UP000271087"/>
    </source>
</evidence>
<reference evidence="1 2" key="2">
    <citation type="submission" date="2018-08" db="EMBL/GenBank/DDBJ databases">
        <authorList>
            <person name="Laetsch R D."/>
            <person name="Stevens L."/>
            <person name="Kumar S."/>
            <person name="Blaxter L. M."/>
        </authorList>
    </citation>
    <scope>NUCLEOTIDE SEQUENCE [LARGE SCALE GENOMIC DNA]</scope>
</reference>
<gene>
    <name evidence="1" type="ORF">NOO_LOCUS7960</name>
</gene>
<dbReference type="STRING" id="42157.A0A182EIM8"/>
<organism evidence="3">
    <name type="scientific">Onchocerca ochengi</name>
    <name type="common">Filarial nematode worm</name>
    <dbReference type="NCBI Taxonomy" id="42157"/>
    <lineage>
        <taxon>Eukaryota</taxon>
        <taxon>Metazoa</taxon>
        <taxon>Ecdysozoa</taxon>
        <taxon>Nematoda</taxon>
        <taxon>Chromadorea</taxon>
        <taxon>Rhabditida</taxon>
        <taxon>Spirurina</taxon>
        <taxon>Spiruromorpha</taxon>
        <taxon>Filarioidea</taxon>
        <taxon>Onchocercidae</taxon>
        <taxon>Onchocerca</taxon>
    </lineage>
</organism>